<evidence type="ECO:0000256" key="6">
    <source>
        <dbReference type="ARBA" id="ARBA00022605"/>
    </source>
</evidence>
<evidence type="ECO:0000256" key="4">
    <source>
        <dbReference type="ARBA" id="ARBA00012086"/>
    </source>
</evidence>
<keyword evidence="10 12" id="KW-0704">Schiff base</keyword>
<comment type="subcellular location">
    <subcellularLocation>
        <location evidence="12">Cytoplasm</location>
    </subcellularLocation>
</comment>
<feature type="active site" description="Schiff-base intermediate with substrate" evidence="12">
    <location>
        <position position="162"/>
    </location>
</feature>
<dbReference type="InterPro" id="IPR005263">
    <property type="entry name" value="DapA"/>
</dbReference>
<dbReference type="InterPro" id="IPR002220">
    <property type="entry name" value="DapA-like"/>
</dbReference>
<dbReference type="Proteomes" id="UP001595733">
    <property type="component" value="Unassembled WGS sequence"/>
</dbReference>
<keyword evidence="15" id="KW-1185">Reference proteome</keyword>
<evidence type="ECO:0000256" key="3">
    <source>
        <dbReference type="ARBA" id="ARBA00007592"/>
    </source>
</evidence>
<organism evidence="14 15">
    <name type="scientific">Chryseomicrobium palamuruense</name>
    <dbReference type="NCBI Taxonomy" id="682973"/>
    <lineage>
        <taxon>Bacteria</taxon>
        <taxon>Bacillati</taxon>
        <taxon>Bacillota</taxon>
        <taxon>Bacilli</taxon>
        <taxon>Bacillales</taxon>
        <taxon>Caryophanaceae</taxon>
        <taxon>Chryseomicrobium</taxon>
    </lineage>
</organism>
<dbReference type="EC" id="4.3.3.7" evidence="4 12"/>
<evidence type="ECO:0000313" key="15">
    <source>
        <dbReference type="Proteomes" id="UP001595733"/>
    </source>
</evidence>
<dbReference type="GO" id="GO:0008840">
    <property type="term" value="F:4-hydroxy-tetrahydrodipicolinate synthase activity"/>
    <property type="evidence" value="ECO:0007669"/>
    <property type="project" value="UniProtKB-EC"/>
</dbReference>
<dbReference type="PRINTS" id="PR00146">
    <property type="entry name" value="DHPICSNTHASE"/>
</dbReference>
<dbReference type="EMBL" id="JBHSEF010000011">
    <property type="protein sequence ID" value="MFC4354472.1"/>
    <property type="molecule type" value="Genomic_DNA"/>
</dbReference>
<comment type="function">
    <text evidence="1 12">Catalyzes the condensation of (S)-aspartate-beta-semialdehyde [(S)-ASA] and pyruvate to 4-hydroxy-tetrahydrodipicolinate (HTPA).</text>
</comment>
<comment type="similarity">
    <text evidence="3 12 13">Belongs to the DapA family.</text>
</comment>
<keyword evidence="9 12" id="KW-0456">Lyase</keyword>
<comment type="subunit">
    <text evidence="12">Homotetramer; dimer of dimers.</text>
</comment>
<feature type="site" description="Part of a proton relay during catalysis" evidence="12">
    <location>
        <position position="108"/>
    </location>
</feature>
<dbReference type="InterPro" id="IPR013785">
    <property type="entry name" value="Aldolase_TIM"/>
</dbReference>
<evidence type="ECO:0000256" key="7">
    <source>
        <dbReference type="ARBA" id="ARBA00022915"/>
    </source>
</evidence>
<dbReference type="PIRSF" id="PIRSF001365">
    <property type="entry name" value="DHDPS"/>
    <property type="match status" value="1"/>
</dbReference>
<name>A0ABV8UT54_9BACL</name>
<dbReference type="Pfam" id="PF00701">
    <property type="entry name" value="DHDPS"/>
    <property type="match status" value="1"/>
</dbReference>
<evidence type="ECO:0000313" key="14">
    <source>
        <dbReference type="EMBL" id="MFC4354472.1"/>
    </source>
</evidence>
<dbReference type="HAMAP" id="MF_00418">
    <property type="entry name" value="DapA"/>
    <property type="match status" value="1"/>
</dbReference>
<dbReference type="CDD" id="cd00950">
    <property type="entry name" value="DHDPS"/>
    <property type="match status" value="1"/>
</dbReference>
<evidence type="ECO:0000256" key="10">
    <source>
        <dbReference type="ARBA" id="ARBA00023270"/>
    </source>
</evidence>
<feature type="site" description="Part of a proton relay during catalysis" evidence="12">
    <location>
        <position position="45"/>
    </location>
</feature>
<dbReference type="PANTHER" id="PTHR12128">
    <property type="entry name" value="DIHYDRODIPICOLINATE SYNTHASE"/>
    <property type="match status" value="1"/>
</dbReference>
<dbReference type="PANTHER" id="PTHR12128:SF66">
    <property type="entry name" value="4-HYDROXY-2-OXOGLUTARATE ALDOLASE, MITOCHONDRIAL"/>
    <property type="match status" value="1"/>
</dbReference>
<accession>A0ABV8UT54</accession>
<comment type="pathway">
    <text evidence="2 12">Amino-acid biosynthesis; L-lysine biosynthesis via DAP pathway; (S)-tetrahydrodipicolinate from L-aspartate: step 3/4.</text>
</comment>
<evidence type="ECO:0000256" key="1">
    <source>
        <dbReference type="ARBA" id="ARBA00003294"/>
    </source>
</evidence>
<dbReference type="SUPFAM" id="SSF51569">
    <property type="entry name" value="Aldolase"/>
    <property type="match status" value="1"/>
</dbReference>
<evidence type="ECO:0000256" key="5">
    <source>
        <dbReference type="ARBA" id="ARBA00022490"/>
    </source>
</evidence>
<keyword evidence="6 12" id="KW-0028">Amino-acid biosynthesis</keyword>
<dbReference type="Gene3D" id="3.20.20.70">
    <property type="entry name" value="Aldolase class I"/>
    <property type="match status" value="1"/>
</dbReference>
<evidence type="ECO:0000256" key="2">
    <source>
        <dbReference type="ARBA" id="ARBA00005120"/>
    </source>
</evidence>
<dbReference type="RefSeq" id="WP_378140751.1">
    <property type="nucleotide sequence ID" value="NZ_JBHSEF010000011.1"/>
</dbReference>
<reference evidence="15" key="1">
    <citation type="journal article" date="2019" name="Int. J. Syst. Evol. Microbiol.">
        <title>The Global Catalogue of Microorganisms (GCM) 10K type strain sequencing project: providing services to taxonomists for standard genome sequencing and annotation.</title>
        <authorList>
            <consortium name="The Broad Institute Genomics Platform"/>
            <consortium name="The Broad Institute Genome Sequencing Center for Infectious Disease"/>
            <person name="Wu L."/>
            <person name="Ma J."/>
        </authorList>
    </citation>
    <scope>NUCLEOTIDE SEQUENCE [LARGE SCALE GENOMIC DNA]</scope>
    <source>
        <strain evidence="15">CCUG 50353</strain>
    </source>
</reference>
<keyword evidence="5 12" id="KW-0963">Cytoplasm</keyword>
<proteinExistence type="inferred from homology"/>
<keyword evidence="7 12" id="KW-0220">Diaminopimelate biosynthesis</keyword>
<evidence type="ECO:0000256" key="11">
    <source>
        <dbReference type="ARBA" id="ARBA00047836"/>
    </source>
</evidence>
<evidence type="ECO:0000256" key="13">
    <source>
        <dbReference type="PIRNR" id="PIRNR001365"/>
    </source>
</evidence>
<protein>
    <recommendedName>
        <fullName evidence="4 12">4-hydroxy-tetrahydrodipicolinate synthase</fullName>
        <shortName evidence="12">HTPA synthase</shortName>
        <ecNumber evidence="4 12">4.3.3.7</ecNumber>
    </recommendedName>
</protein>
<gene>
    <name evidence="12 14" type="primary">dapA</name>
    <name evidence="14" type="ORF">ACFO0S_05190</name>
</gene>
<feature type="binding site" evidence="12">
    <location>
        <position position="46"/>
    </location>
    <ligand>
        <name>pyruvate</name>
        <dbReference type="ChEBI" id="CHEBI:15361"/>
    </ligand>
</feature>
<dbReference type="NCBIfam" id="TIGR00674">
    <property type="entry name" value="dapA"/>
    <property type="match status" value="1"/>
</dbReference>
<evidence type="ECO:0000256" key="12">
    <source>
        <dbReference type="HAMAP-Rule" id="MF_00418"/>
    </source>
</evidence>
<comment type="catalytic activity">
    <reaction evidence="11 12">
        <text>L-aspartate 4-semialdehyde + pyruvate = (2S,4S)-4-hydroxy-2,3,4,5-tetrahydrodipicolinate + H2O + H(+)</text>
        <dbReference type="Rhea" id="RHEA:34171"/>
        <dbReference type="ChEBI" id="CHEBI:15361"/>
        <dbReference type="ChEBI" id="CHEBI:15377"/>
        <dbReference type="ChEBI" id="CHEBI:15378"/>
        <dbReference type="ChEBI" id="CHEBI:67139"/>
        <dbReference type="ChEBI" id="CHEBI:537519"/>
        <dbReference type="EC" id="4.3.3.7"/>
    </reaction>
</comment>
<keyword evidence="8 12" id="KW-0457">Lysine biosynthesis</keyword>
<comment type="caution">
    <text evidence="14">The sequence shown here is derived from an EMBL/GenBank/DDBJ whole genome shotgun (WGS) entry which is preliminary data.</text>
</comment>
<comment type="caution">
    <text evidence="12">Was originally thought to be a dihydrodipicolinate synthase (DHDPS), catalyzing the condensation of (S)-aspartate-beta-semialdehyde [(S)-ASA] and pyruvate to dihydrodipicolinate (DHDP). However, it was shown in E.coli that the product of the enzymatic reaction is not dihydrodipicolinate but in fact (4S)-4-hydroxy-2,3,4,5-tetrahydro-(2S)-dipicolinic acid (HTPA), and that the consecutive dehydration reaction leading to DHDP is not spontaneous but catalyzed by DapB.</text>
</comment>
<evidence type="ECO:0000256" key="8">
    <source>
        <dbReference type="ARBA" id="ARBA00023154"/>
    </source>
</evidence>
<feature type="active site" description="Proton donor/acceptor" evidence="12">
    <location>
        <position position="134"/>
    </location>
</feature>
<sequence>MNLGKLPTAMITPFTRELTIDYTELPRLIDHLLSTGTTAIVVNGTTAESPTLSGEEKIELIGATVQHVAGRVPVIAGTGSNNTQQSIDFTRAVEQVGVDGSMLVAPYYNKPNQRSMVAHFTAIADVATKPIMLYNIPGRSVVNMDTETTVTLSQHPHILWMKEASGNLNQISEVMRKSASSLQVYSGDDGLTLPLLSIGSSGTVSVAAHVVGPEMTLMIEKFEQGNVQEAAHMHQLLLPVFEALFTSPNPTVVKYALSKVASFHDAVRLPLLSLSEDEKKQFDSIWDDFKDQWNNLVENAKG</sequence>
<dbReference type="SMART" id="SM01130">
    <property type="entry name" value="DHDPS"/>
    <property type="match status" value="1"/>
</dbReference>
<evidence type="ECO:0000256" key="9">
    <source>
        <dbReference type="ARBA" id="ARBA00023239"/>
    </source>
</evidence>
<feature type="binding site" evidence="12">
    <location>
        <position position="204"/>
    </location>
    <ligand>
        <name>pyruvate</name>
        <dbReference type="ChEBI" id="CHEBI:15361"/>
    </ligand>
</feature>